<dbReference type="GO" id="GO:0016787">
    <property type="term" value="F:hydrolase activity"/>
    <property type="evidence" value="ECO:0007669"/>
    <property type="project" value="UniProtKB-KW"/>
</dbReference>
<dbReference type="RefSeq" id="WP_111547051.1">
    <property type="nucleotide sequence ID" value="NZ_MZXV01000056.1"/>
</dbReference>
<dbReference type="InterPro" id="IPR006680">
    <property type="entry name" value="Amidohydro-rel"/>
</dbReference>
<protein>
    <submittedName>
        <fullName evidence="3">Amidohydrolase</fullName>
    </submittedName>
</protein>
<proteinExistence type="inferred from homology"/>
<name>A0A2W7BYB7_9HYPH</name>
<dbReference type="SUPFAM" id="SSF51556">
    <property type="entry name" value="Metallo-dependent hydrolases"/>
    <property type="match status" value="1"/>
</dbReference>
<dbReference type="PANTHER" id="PTHR43569:SF2">
    <property type="entry name" value="AMIDOHYDROLASE-RELATED DOMAIN-CONTAINING PROTEIN"/>
    <property type="match status" value="1"/>
</dbReference>
<dbReference type="OrthoDB" id="9787654at2"/>
<dbReference type="InterPro" id="IPR052350">
    <property type="entry name" value="Metallo-dep_Lactonases"/>
</dbReference>
<organism evidence="3 4">
    <name type="scientific">Mesorhizobium kowhaii</name>
    <dbReference type="NCBI Taxonomy" id="1300272"/>
    <lineage>
        <taxon>Bacteria</taxon>
        <taxon>Pseudomonadati</taxon>
        <taxon>Pseudomonadota</taxon>
        <taxon>Alphaproteobacteria</taxon>
        <taxon>Hyphomicrobiales</taxon>
        <taxon>Phyllobacteriaceae</taxon>
        <taxon>Mesorhizobium</taxon>
    </lineage>
</organism>
<evidence type="ECO:0000313" key="3">
    <source>
        <dbReference type="EMBL" id="PZV35614.1"/>
    </source>
</evidence>
<keyword evidence="4" id="KW-1185">Reference proteome</keyword>
<feature type="domain" description="Amidohydrolase-related" evidence="2">
    <location>
        <begin position="3"/>
        <end position="277"/>
    </location>
</feature>
<comment type="caution">
    <text evidence="3">The sequence shown here is derived from an EMBL/GenBank/DDBJ whole genome shotgun (WGS) entry which is preliminary data.</text>
</comment>
<dbReference type="AlphaFoldDB" id="A0A2W7BYB7"/>
<evidence type="ECO:0000256" key="1">
    <source>
        <dbReference type="ARBA" id="ARBA00038310"/>
    </source>
</evidence>
<reference evidence="4" key="1">
    <citation type="submission" date="2017-03" db="EMBL/GenBank/DDBJ databases">
        <authorList>
            <person name="Safronova V.I."/>
            <person name="Sazanova A.L."/>
            <person name="Chirak E.R."/>
        </authorList>
    </citation>
    <scope>NUCLEOTIDE SEQUENCE [LARGE SCALE GENOMIC DNA]</scope>
    <source>
        <strain evidence="4">Ach-343</strain>
    </source>
</reference>
<dbReference type="PANTHER" id="PTHR43569">
    <property type="entry name" value="AMIDOHYDROLASE"/>
    <property type="match status" value="1"/>
</dbReference>
<evidence type="ECO:0000313" key="4">
    <source>
        <dbReference type="Proteomes" id="UP000248616"/>
    </source>
</evidence>
<dbReference type="Gene3D" id="3.20.20.140">
    <property type="entry name" value="Metal-dependent hydrolases"/>
    <property type="match status" value="1"/>
</dbReference>
<comment type="similarity">
    <text evidence="1">Belongs to the metallo-dependent hydrolases superfamily.</text>
</comment>
<dbReference type="EMBL" id="MZXV01000056">
    <property type="protein sequence ID" value="PZV35614.1"/>
    <property type="molecule type" value="Genomic_DNA"/>
</dbReference>
<accession>A0A2W7BYB7</accession>
<dbReference type="Pfam" id="PF04909">
    <property type="entry name" value="Amidohydro_2"/>
    <property type="match status" value="1"/>
</dbReference>
<keyword evidence="3" id="KW-0378">Hydrolase</keyword>
<evidence type="ECO:0000259" key="2">
    <source>
        <dbReference type="Pfam" id="PF04909"/>
    </source>
</evidence>
<dbReference type="InterPro" id="IPR032466">
    <property type="entry name" value="Metal_Hydrolase"/>
</dbReference>
<sequence>MIVDTHLHLIDRSVLRYPWLAGVPALNRDFSYDEYAVEAHRVGVERVLHMEVDVDPADIEAETARVEGLSRQPGSMLAGVIASCRPEEADFATYLERQRTNPFVKGFRRVLHVVPDDLSEGALFRDNIKRLGGTGLSFDLVVLPHQIPKATALADLAPNVQFVLDHCGVPDIKGNGEHPWREHMSEIARRPNVAAKVSGVVAYAEPGSWTAETLRPYVEHTIGAFGWDRVVWGSDWPVCTLGGGLSTWVAATHALLSGSSVDERDRLLFANASKLWQLD</sequence>
<dbReference type="Proteomes" id="UP000248616">
    <property type="component" value="Unassembled WGS sequence"/>
</dbReference>
<gene>
    <name evidence="3" type="ORF">B5V02_26575</name>
</gene>